<feature type="transmembrane region" description="Helical" evidence="2">
    <location>
        <begin position="12"/>
        <end position="38"/>
    </location>
</feature>
<name>A0A1Q9DD41_SYMMI</name>
<gene>
    <name evidence="3" type="ORF">AK812_SmicGene25139</name>
</gene>
<evidence type="ECO:0000313" key="4">
    <source>
        <dbReference type="Proteomes" id="UP000186817"/>
    </source>
</evidence>
<protein>
    <submittedName>
        <fullName evidence="3">Uncharacterized protein</fullName>
    </submittedName>
</protein>
<feature type="transmembrane region" description="Helical" evidence="2">
    <location>
        <begin position="44"/>
        <end position="70"/>
    </location>
</feature>
<keyword evidence="4" id="KW-1185">Reference proteome</keyword>
<evidence type="ECO:0000256" key="2">
    <source>
        <dbReference type="SAM" id="Phobius"/>
    </source>
</evidence>
<sequence length="699" mass="74723">MLLKLLLLCSSMLCFPLSVLLLLPLQIWLLLLSFFLLLLLPPLLLLSLLMLLISDVGVAIAVVAAVAALVESAGARAVAADIAAAGAAVLDVVVVVVVVAAAAAAAVSAVSADAAAAAVSAVSADALLLALVLLMLLVVAAEQLPAASTTAGAVAAAVGGAGAVAAEMGMGVYVCWSPINEDTSHVQCKRTCGQFLDAVGFEMGLTQLNEVEVSRGDVKVTMKCFDSSVISDLVPAVKQIVDMLDEPATDSGNRRLHALSGGASGTQHACLLRDTDSHHGGVDGNPGWLRVQYSHDGEDDLALYFRVIKVFYSDSSLMRCIKHGAEYKLDGGYFVPVSLRGLLFKDIRIHELGLRDVRYHWGHVYTICLELRSMIIDDPYRPRNALEMQWESLQHCKSQLYNQTTTLRLSVCLPAYLEVLSDLSLTAPNIMTLLEEISPVVMLVAHGKPTYFEMFRSRGDAIFASQLLKAIKDHSAVDINAILVQLNGGPLDLSDWKSRQTLIKNLIDKIVTFMQTLMPADPSVDMMKRLEALERENAALKANATGQPSEPEPAVPNPAETPSGSPGQLATSGERGGKPPPSPGVIPAMFRSSANATSKPLGKFTCGSSKPVFEDNAPTSATGQSIAPWLKKQFDTNKKMKNFDVINREVEEAYNQLDAGNQPQLDRLLVGWGLDVQLAAKLTHANALKLLAAAHALRE</sequence>
<feature type="transmembrane region" description="Helical" evidence="2">
    <location>
        <begin position="151"/>
        <end position="174"/>
    </location>
</feature>
<keyword evidence="2" id="KW-0812">Transmembrane</keyword>
<comment type="caution">
    <text evidence="3">The sequence shown here is derived from an EMBL/GenBank/DDBJ whole genome shotgun (WGS) entry which is preliminary data.</text>
</comment>
<dbReference type="Proteomes" id="UP000186817">
    <property type="component" value="Unassembled WGS sequence"/>
</dbReference>
<keyword evidence="2" id="KW-1133">Transmembrane helix</keyword>
<keyword evidence="2" id="KW-0472">Membrane</keyword>
<reference evidence="3 4" key="1">
    <citation type="submission" date="2016-02" db="EMBL/GenBank/DDBJ databases">
        <title>Genome analysis of coral dinoflagellate symbionts highlights evolutionary adaptations to a symbiotic lifestyle.</title>
        <authorList>
            <person name="Aranda M."/>
            <person name="Li Y."/>
            <person name="Liew Y.J."/>
            <person name="Baumgarten S."/>
            <person name="Simakov O."/>
            <person name="Wilson M."/>
            <person name="Piel J."/>
            <person name="Ashoor H."/>
            <person name="Bougouffa S."/>
            <person name="Bajic V.B."/>
            <person name="Ryu T."/>
            <person name="Ravasi T."/>
            <person name="Bayer T."/>
            <person name="Micklem G."/>
            <person name="Kim H."/>
            <person name="Bhak J."/>
            <person name="Lajeunesse T.C."/>
            <person name="Voolstra C.R."/>
        </authorList>
    </citation>
    <scope>NUCLEOTIDE SEQUENCE [LARGE SCALE GENOMIC DNA]</scope>
    <source>
        <strain evidence="3 4">CCMP2467</strain>
    </source>
</reference>
<feature type="region of interest" description="Disordered" evidence="1">
    <location>
        <begin position="541"/>
        <end position="589"/>
    </location>
</feature>
<feature type="transmembrane region" description="Helical" evidence="2">
    <location>
        <begin position="82"/>
        <end position="108"/>
    </location>
</feature>
<proteinExistence type="predicted"/>
<evidence type="ECO:0000313" key="3">
    <source>
        <dbReference type="EMBL" id="OLP92970.1"/>
    </source>
</evidence>
<evidence type="ECO:0000256" key="1">
    <source>
        <dbReference type="SAM" id="MobiDB-lite"/>
    </source>
</evidence>
<accession>A0A1Q9DD41</accession>
<organism evidence="3 4">
    <name type="scientific">Symbiodinium microadriaticum</name>
    <name type="common">Dinoflagellate</name>
    <name type="synonym">Zooxanthella microadriatica</name>
    <dbReference type="NCBI Taxonomy" id="2951"/>
    <lineage>
        <taxon>Eukaryota</taxon>
        <taxon>Sar</taxon>
        <taxon>Alveolata</taxon>
        <taxon>Dinophyceae</taxon>
        <taxon>Suessiales</taxon>
        <taxon>Symbiodiniaceae</taxon>
        <taxon>Symbiodinium</taxon>
    </lineage>
</organism>
<feature type="transmembrane region" description="Helical" evidence="2">
    <location>
        <begin position="114"/>
        <end position="139"/>
    </location>
</feature>
<feature type="compositionally biased region" description="Polar residues" evidence="1">
    <location>
        <begin position="560"/>
        <end position="571"/>
    </location>
</feature>
<dbReference type="OrthoDB" id="10332085at2759"/>
<dbReference type="AlphaFoldDB" id="A0A1Q9DD41"/>
<dbReference type="EMBL" id="LSRX01000598">
    <property type="protein sequence ID" value="OLP92970.1"/>
    <property type="molecule type" value="Genomic_DNA"/>
</dbReference>